<keyword evidence="3" id="KW-1185">Reference proteome</keyword>
<organism evidence="2 3">
    <name type="scientific">Diploscapter pachys</name>
    <dbReference type="NCBI Taxonomy" id="2018661"/>
    <lineage>
        <taxon>Eukaryota</taxon>
        <taxon>Metazoa</taxon>
        <taxon>Ecdysozoa</taxon>
        <taxon>Nematoda</taxon>
        <taxon>Chromadorea</taxon>
        <taxon>Rhabditida</taxon>
        <taxon>Rhabditina</taxon>
        <taxon>Rhabditomorpha</taxon>
        <taxon>Rhabditoidea</taxon>
        <taxon>Rhabditidae</taxon>
        <taxon>Diploscapter</taxon>
    </lineage>
</organism>
<dbReference type="EMBL" id="LIAE01005470">
    <property type="protein sequence ID" value="PAV93321.1"/>
    <property type="molecule type" value="Genomic_DNA"/>
</dbReference>
<reference evidence="2 3" key="1">
    <citation type="journal article" date="2017" name="Curr. Biol.">
        <title>Genome architecture and evolution of a unichromosomal asexual nematode.</title>
        <authorList>
            <person name="Fradin H."/>
            <person name="Zegar C."/>
            <person name="Gutwein M."/>
            <person name="Lucas J."/>
            <person name="Kovtun M."/>
            <person name="Corcoran D."/>
            <person name="Baugh L.R."/>
            <person name="Kiontke K."/>
            <person name="Gunsalus K."/>
            <person name="Fitch D.H."/>
            <person name="Piano F."/>
        </authorList>
    </citation>
    <scope>NUCLEOTIDE SEQUENCE [LARGE SCALE GENOMIC DNA]</scope>
    <source>
        <strain evidence="2">PF1309</strain>
    </source>
</reference>
<proteinExistence type="predicted"/>
<evidence type="ECO:0000256" key="1">
    <source>
        <dbReference type="SAM" id="MobiDB-lite"/>
    </source>
</evidence>
<feature type="compositionally biased region" description="Basic and acidic residues" evidence="1">
    <location>
        <begin position="114"/>
        <end position="123"/>
    </location>
</feature>
<evidence type="ECO:0000313" key="2">
    <source>
        <dbReference type="EMBL" id="PAV93321.1"/>
    </source>
</evidence>
<feature type="region of interest" description="Disordered" evidence="1">
    <location>
        <begin position="88"/>
        <end position="123"/>
    </location>
</feature>
<dbReference type="Proteomes" id="UP000218231">
    <property type="component" value="Unassembled WGS sequence"/>
</dbReference>
<protein>
    <submittedName>
        <fullName evidence="2">Uncharacterized protein</fullName>
    </submittedName>
</protein>
<accession>A0A2A2M460</accession>
<evidence type="ECO:0000313" key="3">
    <source>
        <dbReference type="Proteomes" id="UP000218231"/>
    </source>
</evidence>
<dbReference type="AlphaFoldDB" id="A0A2A2M460"/>
<gene>
    <name evidence="2" type="ORF">WR25_15674</name>
</gene>
<name>A0A2A2M460_9BILA</name>
<sequence length="123" mass="13767">MIDLMLVQRHRAGRNGQIAPAVHRIARIDREVQDRIFQLHAVGAHLPSPGAVARRHGDAVAQRPVDQLRHARHQLRRRDGFGLQRFLAAEGEQSPGVAPRRRDPPPATVAPARVRPEPPRAYC</sequence>
<comment type="caution">
    <text evidence="2">The sequence shown here is derived from an EMBL/GenBank/DDBJ whole genome shotgun (WGS) entry which is preliminary data.</text>
</comment>